<sequence>MTEKTKPEPTAMERTGTRAKPRTDELGSLEVWARSAPIRLAGYEDDLAEAHILPGID</sequence>
<evidence type="ECO:0000313" key="3">
    <source>
        <dbReference type="Proteomes" id="UP001432039"/>
    </source>
</evidence>
<name>A0ABZ1TQU2_STRVG</name>
<gene>
    <name evidence="2" type="ORF">OG517_06450</name>
</gene>
<dbReference type="RefSeq" id="WP_162498480.1">
    <property type="nucleotide sequence ID" value="NZ_CP108052.1"/>
</dbReference>
<reference evidence="2" key="1">
    <citation type="submission" date="2022-10" db="EMBL/GenBank/DDBJ databases">
        <title>The complete genomes of actinobacterial strains from the NBC collection.</title>
        <authorList>
            <person name="Joergensen T.S."/>
            <person name="Alvarez Arevalo M."/>
            <person name="Sterndorff E.B."/>
            <person name="Faurdal D."/>
            <person name="Vuksanovic O."/>
            <person name="Mourched A.-S."/>
            <person name="Charusanti P."/>
            <person name="Shaw S."/>
            <person name="Blin K."/>
            <person name="Weber T."/>
        </authorList>
    </citation>
    <scope>NUCLEOTIDE SEQUENCE</scope>
    <source>
        <strain evidence="2">NBC_00248</strain>
    </source>
</reference>
<proteinExistence type="predicted"/>
<evidence type="ECO:0000313" key="2">
    <source>
        <dbReference type="EMBL" id="WUQ18205.1"/>
    </source>
</evidence>
<evidence type="ECO:0000256" key="1">
    <source>
        <dbReference type="SAM" id="MobiDB-lite"/>
    </source>
</evidence>
<protein>
    <submittedName>
        <fullName evidence="2">Uncharacterized protein</fullName>
    </submittedName>
</protein>
<keyword evidence="3" id="KW-1185">Reference proteome</keyword>
<organism evidence="2 3">
    <name type="scientific">Streptomyces virginiae</name>
    <name type="common">Streptomyces cinnamonensis</name>
    <dbReference type="NCBI Taxonomy" id="1961"/>
    <lineage>
        <taxon>Bacteria</taxon>
        <taxon>Bacillati</taxon>
        <taxon>Actinomycetota</taxon>
        <taxon>Actinomycetes</taxon>
        <taxon>Kitasatosporales</taxon>
        <taxon>Streptomycetaceae</taxon>
        <taxon>Streptomyces</taxon>
    </lineage>
</organism>
<feature type="region of interest" description="Disordered" evidence="1">
    <location>
        <begin position="1"/>
        <end position="24"/>
    </location>
</feature>
<accession>A0ABZ1TQU2</accession>
<dbReference type="Proteomes" id="UP001432039">
    <property type="component" value="Chromosome"/>
</dbReference>
<dbReference type="EMBL" id="CP108090">
    <property type="protein sequence ID" value="WUQ18205.1"/>
    <property type="molecule type" value="Genomic_DNA"/>
</dbReference>